<evidence type="ECO:0000256" key="2">
    <source>
        <dbReference type="SAM" id="Phobius"/>
    </source>
</evidence>
<comment type="caution">
    <text evidence="3">The sequence shown here is derived from an EMBL/GenBank/DDBJ whole genome shotgun (WGS) entry which is preliminary data.</text>
</comment>
<feature type="transmembrane region" description="Helical" evidence="2">
    <location>
        <begin position="12"/>
        <end position="31"/>
    </location>
</feature>
<feature type="non-terminal residue" evidence="3">
    <location>
        <position position="421"/>
    </location>
</feature>
<dbReference type="Proteomes" id="UP000023152">
    <property type="component" value="Unassembled WGS sequence"/>
</dbReference>
<dbReference type="AlphaFoldDB" id="X6P169"/>
<sequence length="421" mass="47015">MASALQGFCTAIHVLTLIFISIAAFYIIRYFNKVKDSDKPFAGVVLSGVVSLLTFAASVVMSLVLQIHFFSNSSAHSVSSAVPTIDFACGIAGFMAEEKKGGRKEERKNSYKRRSIFFFHSHIKKINKQRINEIKGGGQIKKKKVRMRTICEGTLHETQEGPIDWMMLWIFCNAVSCFIGLWLWENQKGASHGTASTVILIVAMISQIMATAALCSMLTRRLQEVIISSADLQMKRKITHGNRRETRAERYEFYHEADASDNAMCVLNNNKPQTNDKKNKKKKKIGFQKGRTETASYMLSEKPDEDKHEAMISFSNLDSEKQKSIELKPGDSNGTDDFKSPSSVHPNETVSFVTFSGKDQVLVDLLIRYVVLSICSAVTACVTVCVLGYLLTQKYHMSNGIEAFAVILSSQIAFVTICQCF</sequence>
<gene>
    <name evidence="3" type="ORF">RFI_04804</name>
</gene>
<reference evidence="3 4" key="1">
    <citation type="journal article" date="2013" name="Curr. Biol.">
        <title>The Genome of the Foraminiferan Reticulomyxa filosa.</title>
        <authorList>
            <person name="Glockner G."/>
            <person name="Hulsmann N."/>
            <person name="Schleicher M."/>
            <person name="Noegel A.A."/>
            <person name="Eichinger L."/>
            <person name="Gallinger C."/>
            <person name="Pawlowski J."/>
            <person name="Sierra R."/>
            <person name="Euteneuer U."/>
            <person name="Pillet L."/>
            <person name="Moustafa A."/>
            <person name="Platzer M."/>
            <person name="Groth M."/>
            <person name="Szafranski K."/>
            <person name="Schliwa M."/>
        </authorList>
    </citation>
    <scope>NUCLEOTIDE SEQUENCE [LARGE SCALE GENOMIC DNA]</scope>
</reference>
<dbReference type="EMBL" id="ASPP01004303">
    <property type="protein sequence ID" value="ETO32310.1"/>
    <property type="molecule type" value="Genomic_DNA"/>
</dbReference>
<keyword evidence="2" id="KW-1133">Transmembrane helix</keyword>
<evidence type="ECO:0000313" key="3">
    <source>
        <dbReference type="EMBL" id="ETO32310.1"/>
    </source>
</evidence>
<protein>
    <submittedName>
        <fullName evidence="3">Uncharacterized protein</fullName>
    </submittedName>
</protein>
<name>X6P169_RETFI</name>
<feature type="transmembrane region" description="Helical" evidence="2">
    <location>
        <begin position="366"/>
        <end position="391"/>
    </location>
</feature>
<feature type="transmembrane region" description="Helical" evidence="2">
    <location>
        <begin position="165"/>
        <end position="184"/>
    </location>
</feature>
<evidence type="ECO:0000313" key="4">
    <source>
        <dbReference type="Proteomes" id="UP000023152"/>
    </source>
</evidence>
<keyword evidence="2" id="KW-0812">Transmembrane</keyword>
<feature type="compositionally biased region" description="Polar residues" evidence="1">
    <location>
        <begin position="332"/>
        <end position="343"/>
    </location>
</feature>
<keyword evidence="4" id="KW-1185">Reference proteome</keyword>
<proteinExistence type="predicted"/>
<feature type="transmembrane region" description="Helical" evidence="2">
    <location>
        <begin position="43"/>
        <end position="69"/>
    </location>
</feature>
<accession>X6P169</accession>
<organism evidence="3 4">
    <name type="scientific">Reticulomyxa filosa</name>
    <dbReference type="NCBI Taxonomy" id="46433"/>
    <lineage>
        <taxon>Eukaryota</taxon>
        <taxon>Sar</taxon>
        <taxon>Rhizaria</taxon>
        <taxon>Retaria</taxon>
        <taxon>Foraminifera</taxon>
        <taxon>Monothalamids</taxon>
        <taxon>Reticulomyxidae</taxon>
        <taxon>Reticulomyxa</taxon>
    </lineage>
</organism>
<feature type="transmembrane region" description="Helical" evidence="2">
    <location>
        <begin position="196"/>
        <end position="218"/>
    </location>
</feature>
<keyword evidence="2" id="KW-0472">Membrane</keyword>
<evidence type="ECO:0000256" key="1">
    <source>
        <dbReference type="SAM" id="MobiDB-lite"/>
    </source>
</evidence>
<feature type="region of interest" description="Disordered" evidence="1">
    <location>
        <begin position="323"/>
        <end position="343"/>
    </location>
</feature>